<dbReference type="GO" id="GO:0005524">
    <property type="term" value="F:ATP binding"/>
    <property type="evidence" value="ECO:0007669"/>
    <property type="project" value="UniProtKB-KW"/>
</dbReference>
<dbReference type="Proteomes" id="UP000078582">
    <property type="component" value="Chromosome"/>
</dbReference>
<evidence type="ECO:0000256" key="3">
    <source>
        <dbReference type="ARBA" id="ARBA00022777"/>
    </source>
</evidence>
<dbReference type="CDD" id="cd07995">
    <property type="entry name" value="TPK"/>
    <property type="match status" value="1"/>
</dbReference>
<keyword evidence="3 7" id="KW-0418">Kinase</keyword>
<dbReference type="AlphaFoldDB" id="A0A192H2K6"/>
<dbReference type="GO" id="GO:0004788">
    <property type="term" value="F:thiamine diphosphokinase activity"/>
    <property type="evidence" value="ECO:0007669"/>
    <property type="project" value="UniProtKB-UniRule"/>
</dbReference>
<dbReference type="SMART" id="SM00983">
    <property type="entry name" value="TPK_B1_binding"/>
    <property type="match status" value="1"/>
</dbReference>
<evidence type="ECO:0000259" key="6">
    <source>
        <dbReference type="SMART" id="SM00983"/>
    </source>
</evidence>
<evidence type="ECO:0000313" key="8">
    <source>
        <dbReference type="Proteomes" id="UP000078582"/>
    </source>
</evidence>
<evidence type="ECO:0000256" key="2">
    <source>
        <dbReference type="ARBA" id="ARBA00022741"/>
    </source>
</evidence>
<dbReference type="RefSeq" id="WP_068280433.1">
    <property type="nucleotide sequence ID" value="NZ_CP014873.1"/>
</dbReference>
<dbReference type="NCBIfam" id="TIGR01378">
    <property type="entry name" value="thi_PPkinase"/>
    <property type="match status" value="1"/>
</dbReference>
<dbReference type="InterPro" id="IPR007371">
    <property type="entry name" value="TPK_catalytic"/>
</dbReference>
<dbReference type="GO" id="GO:0016301">
    <property type="term" value="F:kinase activity"/>
    <property type="evidence" value="ECO:0007669"/>
    <property type="project" value="UniProtKB-KW"/>
</dbReference>
<evidence type="ECO:0000313" key="7">
    <source>
        <dbReference type="EMBL" id="ANK63044.1"/>
    </source>
</evidence>
<keyword evidence="1" id="KW-0808">Transferase</keyword>
<keyword evidence="8" id="KW-1185">Reference proteome</keyword>
<dbReference type="PANTHER" id="PTHR41299">
    <property type="entry name" value="THIAMINE PYROPHOSPHOKINASE"/>
    <property type="match status" value="1"/>
</dbReference>
<dbReference type="EC" id="2.7.6.2" evidence="5"/>
<dbReference type="Pfam" id="PF04263">
    <property type="entry name" value="TPK_catalytic"/>
    <property type="match status" value="1"/>
</dbReference>
<dbReference type="Gene3D" id="3.40.50.10240">
    <property type="entry name" value="Thiamin pyrophosphokinase, catalytic domain"/>
    <property type="match status" value="1"/>
</dbReference>
<protein>
    <recommendedName>
        <fullName evidence="5">Thiamine diphosphokinase</fullName>
        <ecNumber evidence="5">2.7.6.2</ecNumber>
    </recommendedName>
</protein>
<feature type="domain" description="Thiamin pyrophosphokinase thiamin-binding" evidence="6">
    <location>
        <begin position="147"/>
        <end position="210"/>
    </location>
</feature>
<keyword evidence="4" id="KW-0067">ATP-binding</keyword>
<organism evidence="7 8">
    <name type="scientific">Loigolactobacillus backii</name>
    <dbReference type="NCBI Taxonomy" id="375175"/>
    <lineage>
        <taxon>Bacteria</taxon>
        <taxon>Bacillati</taxon>
        <taxon>Bacillota</taxon>
        <taxon>Bacilli</taxon>
        <taxon>Lactobacillales</taxon>
        <taxon>Lactobacillaceae</taxon>
        <taxon>Loigolactobacillus</taxon>
    </lineage>
</organism>
<proteinExistence type="predicted"/>
<dbReference type="EMBL" id="CP014873">
    <property type="protein sequence ID" value="ANK63044.1"/>
    <property type="molecule type" value="Genomic_DNA"/>
</dbReference>
<gene>
    <name evidence="7" type="ORF">AYR53_09885</name>
</gene>
<reference evidence="7 8" key="1">
    <citation type="submission" date="2016-03" db="EMBL/GenBank/DDBJ databases">
        <title>Pediococcus and Lactobacillus from brewery environment - whole genome sequencing and assembly.</title>
        <authorList>
            <person name="Behr J."/>
            <person name="Geissler A.J."/>
            <person name="Vogel R.F."/>
        </authorList>
    </citation>
    <scope>NUCLEOTIDE SEQUENCE [LARGE SCALE GENOMIC DNA]</scope>
    <source>
        <strain evidence="7 8">TMW 1.1989</strain>
    </source>
</reference>
<dbReference type="InterPro" id="IPR053149">
    <property type="entry name" value="TPK"/>
</dbReference>
<dbReference type="PANTHER" id="PTHR41299:SF1">
    <property type="entry name" value="THIAMINE PYROPHOSPHOKINASE"/>
    <property type="match status" value="1"/>
</dbReference>
<dbReference type="InterPro" id="IPR007373">
    <property type="entry name" value="Thiamin_PyroPKinase_B1-bd"/>
</dbReference>
<dbReference type="InterPro" id="IPR006282">
    <property type="entry name" value="Thi_PPkinase"/>
</dbReference>
<keyword evidence="2" id="KW-0547">Nucleotide-binding</keyword>
<accession>A0A192H2K6</accession>
<dbReference type="GeneID" id="42982565"/>
<sequence length="220" mass="24639">MTRINLLVGGPTDLWPQELTENPLAIPGKWLSADRGTLRLLRLGIIPKIAVGDYDSLSPREFDQVQAQVADIRTAVTDKDDTDTELALVLALQEFHAQQVVIYGATGGRLDHFLDNLFMLLEARFLPFIERIKLVDKQNNFRFFNPGVHSIVSDPDKHYLGFGPLTAVKGLTLYDTKYHLRDADVAQPIMYASNQFTKRSATFSFRSGVVCVIQSSDEAN</sequence>
<dbReference type="OrthoDB" id="9804377at2"/>
<dbReference type="InterPro" id="IPR036759">
    <property type="entry name" value="TPK_catalytic_sf"/>
</dbReference>
<evidence type="ECO:0000256" key="4">
    <source>
        <dbReference type="ARBA" id="ARBA00022840"/>
    </source>
</evidence>
<dbReference type="GO" id="GO:0030975">
    <property type="term" value="F:thiamine binding"/>
    <property type="evidence" value="ECO:0007669"/>
    <property type="project" value="InterPro"/>
</dbReference>
<dbReference type="Pfam" id="PF04265">
    <property type="entry name" value="TPK_B1_binding"/>
    <property type="match status" value="1"/>
</dbReference>
<dbReference type="GO" id="GO:0006772">
    <property type="term" value="P:thiamine metabolic process"/>
    <property type="evidence" value="ECO:0007669"/>
    <property type="project" value="UniProtKB-UniRule"/>
</dbReference>
<evidence type="ECO:0000256" key="1">
    <source>
        <dbReference type="ARBA" id="ARBA00022679"/>
    </source>
</evidence>
<evidence type="ECO:0000256" key="5">
    <source>
        <dbReference type="NCBIfam" id="TIGR01378"/>
    </source>
</evidence>
<dbReference type="SUPFAM" id="SSF63999">
    <property type="entry name" value="Thiamin pyrophosphokinase, catalytic domain"/>
    <property type="match status" value="1"/>
</dbReference>
<name>A0A192H2K6_9LACO</name>
<dbReference type="GO" id="GO:0009229">
    <property type="term" value="P:thiamine diphosphate biosynthetic process"/>
    <property type="evidence" value="ECO:0007669"/>
    <property type="project" value="InterPro"/>
</dbReference>
<dbReference type="STRING" id="375175.AYR53_09885"/>